<evidence type="ECO:0000259" key="5">
    <source>
        <dbReference type="PROSITE" id="PS50949"/>
    </source>
</evidence>
<dbReference type="InterPro" id="IPR036388">
    <property type="entry name" value="WH-like_DNA-bd_sf"/>
</dbReference>
<keyword evidence="3" id="KW-0804">Transcription</keyword>
<proteinExistence type="predicted"/>
<dbReference type="SUPFAM" id="SSF48008">
    <property type="entry name" value="GntR ligand-binding domain-like"/>
    <property type="match status" value="1"/>
</dbReference>
<dbReference type="PROSITE" id="PS50949">
    <property type="entry name" value="HTH_GNTR"/>
    <property type="match status" value="1"/>
</dbReference>
<dbReference type="CDD" id="cd07377">
    <property type="entry name" value="WHTH_GntR"/>
    <property type="match status" value="1"/>
</dbReference>
<dbReference type="Gene3D" id="1.10.10.10">
    <property type="entry name" value="Winged helix-like DNA-binding domain superfamily/Winged helix DNA-binding domain"/>
    <property type="match status" value="1"/>
</dbReference>
<gene>
    <name evidence="6" type="ORF">ICN82_13690</name>
</gene>
<dbReference type="Pfam" id="PF07729">
    <property type="entry name" value="FCD"/>
    <property type="match status" value="1"/>
</dbReference>
<dbReference type="PANTHER" id="PTHR43537:SF49">
    <property type="entry name" value="TRANSCRIPTIONAL REGULATORY PROTEIN"/>
    <property type="match status" value="1"/>
</dbReference>
<dbReference type="Gene3D" id="1.20.120.530">
    <property type="entry name" value="GntR ligand-binding domain-like"/>
    <property type="match status" value="1"/>
</dbReference>
<dbReference type="SMART" id="SM00345">
    <property type="entry name" value="HTH_GNTR"/>
    <property type="match status" value="1"/>
</dbReference>
<dbReference type="AlphaFoldDB" id="A0A8J7CXU5"/>
<name>A0A8J7CXU5_9RHOB</name>
<evidence type="ECO:0000256" key="1">
    <source>
        <dbReference type="ARBA" id="ARBA00023015"/>
    </source>
</evidence>
<dbReference type="Proteomes" id="UP000609121">
    <property type="component" value="Unassembled WGS sequence"/>
</dbReference>
<dbReference type="InterPro" id="IPR011711">
    <property type="entry name" value="GntR_C"/>
</dbReference>
<evidence type="ECO:0000313" key="7">
    <source>
        <dbReference type="Proteomes" id="UP000609121"/>
    </source>
</evidence>
<protein>
    <submittedName>
        <fullName evidence="6">GntR family transcriptional regulator</fullName>
    </submittedName>
</protein>
<dbReference type="EMBL" id="JACVXA010000042">
    <property type="protein sequence ID" value="MBE3639252.1"/>
    <property type="molecule type" value="Genomic_DNA"/>
</dbReference>
<organism evidence="6 7">
    <name type="scientific">Mangrovicoccus algicola</name>
    <dbReference type="NCBI Taxonomy" id="2771008"/>
    <lineage>
        <taxon>Bacteria</taxon>
        <taxon>Pseudomonadati</taxon>
        <taxon>Pseudomonadota</taxon>
        <taxon>Alphaproteobacteria</taxon>
        <taxon>Rhodobacterales</taxon>
        <taxon>Paracoccaceae</taxon>
        <taxon>Mangrovicoccus</taxon>
    </lineage>
</organism>
<dbReference type="RefSeq" id="WP_193183730.1">
    <property type="nucleotide sequence ID" value="NZ_JACVXA010000042.1"/>
</dbReference>
<dbReference type="InterPro" id="IPR000524">
    <property type="entry name" value="Tscrpt_reg_HTH_GntR"/>
</dbReference>
<evidence type="ECO:0000256" key="2">
    <source>
        <dbReference type="ARBA" id="ARBA00023125"/>
    </source>
</evidence>
<dbReference type="PANTHER" id="PTHR43537">
    <property type="entry name" value="TRANSCRIPTIONAL REGULATOR, GNTR FAMILY"/>
    <property type="match status" value="1"/>
</dbReference>
<dbReference type="PRINTS" id="PR00035">
    <property type="entry name" value="HTHGNTR"/>
</dbReference>
<evidence type="ECO:0000256" key="4">
    <source>
        <dbReference type="SAM" id="MobiDB-lite"/>
    </source>
</evidence>
<dbReference type="SMART" id="SM00895">
    <property type="entry name" value="FCD"/>
    <property type="match status" value="1"/>
</dbReference>
<dbReference type="Pfam" id="PF00392">
    <property type="entry name" value="GntR"/>
    <property type="match status" value="1"/>
</dbReference>
<sequence>MDAATGRNHTMRTQAVLRRQILAGELPGGTRLYEVALAERLDVSRTPVREAMARLVEEGLLERGPKGGFAVRAFETADVLDTIELRGVMEGMAARLAAERGADPAALAGAQEVLARLDACFAGDETDFDAYAEANREFHALLARLAGSATLERELERIARLPFGSPSAFLPFRMQAGEFRDILRVGQHEHRMLVEAILRRQGARAEALAREHVRPAQENFRRLFGRGDAPPLSPAMALDPPAAG</sequence>
<dbReference type="InterPro" id="IPR036390">
    <property type="entry name" value="WH_DNA-bd_sf"/>
</dbReference>
<dbReference type="InterPro" id="IPR008920">
    <property type="entry name" value="TF_FadR/GntR_C"/>
</dbReference>
<dbReference type="SUPFAM" id="SSF46785">
    <property type="entry name" value="Winged helix' DNA-binding domain"/>
    <property type="match status" value="1"/>
</dbReference>
<keyword evidence="2" id="KW-0238">DNA-binding</keyword>
<dbReference type="GO" id="GO:0003700">
    <property type="term" value="F:DNA-binding transcription factor activity"/>
    <property type="evidence" value="ECO:0007669"/>
    <property type="project" value="InterPro"/>
</dbReference>
<comment type="caution">
    <text evidence="6">The sequence shown here is derived from an EMBL/GenBank/DDBJ whole genome shotgun (WGS) entry which is preliminary data.</text>
</comment>
<feature type="domain" description="HTH gntR-type" evidence="5">
    <location>
        <begin position="7"/>
        <end position="74"/>
    </location>
</feature>
<dbReference type="GO" id="GO:0003677">
    <property type="term" value="F:DNA binding"/>
    <property type="evidence" value="ECO:0007669"/>
    <property type="project" value="UniProtKB-KW"/>
</dbReference>
<keyword evidence="7" id="KW-1185">Reference proteome</keyword>
<accession>A0A8J7CXU5</accession>
<evidence type="ECO:0000313" key="6">
    <source>
        <dbReference type="EMBL" id="MBE3639252.1"/>
    </source>
</evidence>
<feature type="region of interest" description="Disordered" evidence="4">
    <location>
        <begin position="224"/>
        <end position="244"/>
    </location>
</feature>
<reference evidence="6" key="1">
    <citation type="submission" date="2020-09" db="EMBL/GenBank/DDBJ databases">
        <title>A novel bacterium of genus Mangrovicoccus, isolated from South China Sea.</title>
        <authorList>
            <person name="Huang H."/>
            <person name="Mo K."/>
            <person name="Hu Y."/>
        </authorList>
    </citation>
    <scope>NUCLEOTIDE SEQUENCE</scope>
    <source>
        <strain evidence="6">HB182678</strain>
    </source>
</reference>
<keyword evidence="1" id="KW-0805">Transcription regulation</keyword>
<evidence type="ECO:0000256" key="3">
    <source>
        <dbReference type="ARBA" id="ARBA00023163"/>
    </source>
</evidence>